<keyword evidence="2" id="KW-1185">Reference proteome</keyword>
<accession>A0A6H5GEZ4</accession>
<protein>
    <submittedName>
        <fullName evidence="1">Uncharacterized protein</fullName>
    </submittedName>
</protein>
<feature type="non-terminal residue" evidence="1">
    <location>
        <position position="61"/>
    </location>
</feature>
<organism evidence="1 2">
    <name type="scientific">Nesidiocoris tenuis</name>
    <dbReference type="NCBI Taxonomy" id="355587"/>
    <lineage>
        <taxon>Eukaryota</taxon>
        <taxon>Metazoa</taxon>
        <taxon>Ecdysozoa</taxon>
        <taxon>Arthropoda</taxon>
        <taxon>Hexapoda</taxon>
        <taxon>Insecta</taxon>
        <taxon>Pterygota</taxon>
        <taxon>Neoptera</taxon>
        <taxon>Paraneoptera</taxon>
        <taxon>Hemiptera</taxon>
        <taxon>Heteroptera</taxon>
        <taxon>Panheteroptera</taxon>
        <taxon>Cimicomorpha</taxon>
        <taxon>Miridae</taxon>
        <taxon>Dicyphina</taxon>
        <taxon>Nesidiocoris</taxon>
    </lineage>
</organism>
<sequence>MSRRRLFRGNSKLRWRRMFSQDSYELRGNSHRICSCSICENGNEQLSPVLPQPHQPSDMGK</sequence>
<dbReference type="Proteomes" id="UP000479000">
    <property type="component" value="Unassembled WGS sequence"/>
</dbReference>
<evidence type="ECO:0000313" key="1">
    <source>
        <dbReference type="EMBL" id="CAB0001482.1"/>
    </source>
</evidence>
<evidence type="ECO:0000313" key="2">
    <source>
        <dbReference type="Proteomes" id="UP000479000"/>
    </source>
</evidence>
<gene>
    <name evidence="1" type="ORF">NTEN_LOCUS7269</name>
</gene>
<name>A0A6H5GEZ4_9HEMI</name>
<dbReference type="EMBL" id="CADCXU010010903">
    <property type="protein sequence ID" value="CAB0001482.1"/>
    <property type="molecule type" value="Genomic_DNA"/>
</dbReference>
<proteinExistence type="predicted"/>
<reference evidence="1 2" key="1">
    <citation type="submission" date="2020-02" db="EMBL/GenBank/DDBJ databases">
        <authorList>
            <person name="Ferguson B K."/>
        </authorList>
    </citation>
    <scope>NUCLEOTIDE SEQUENCE [LARGE SCALE GENOMIC DNA]</scope>
</reference>
<dbReference type="AlphaFoldDB" id="A0A6H5GEZ4"/>